<feature type="compositionally biased region" description="Polar residues" evidence="1">
    <location>
        <begin position="188"/>
        <end position="201"/>
    </location>
</feature>
<evidence type="ECO:0000313" key="3">
    <source>
        <dbReference type="Proteomes" id="UP000249464"/>
    </source>
</evidence>
<accession>A0A2X0MJB3</accession>
<evidence type="ECO:0000313" key="2">
    <source>
        <dbReference type="EMBL" id="SGY29047.1"/>
    </source>
</evidence>
<dbReference type="EMBL" id="FQNC01000041">
    <property type="protein sequence ID" value="SGY29047.1"/>
    <property type="molecule type" value="Genomic_DNA"/>
</dbReference>
<dbReference type="AlphaFoldDB" id="A0A2X0MJB3"/>
<sequence length="914" mass="97880">MTTSTTPRLQNGPSVTRTVPSPALAGQGHVDFAESGGAAPPRTTTSSSAGEREQEVAQSAATAAQWLHASTSQLSDQTHVASTSRVAPQDAPDDLPTYAQIEKAEPSNPRFGRWAGWIEKRTRERSQDRMLSTQKSWGSQIGNADESHRHHTFNPCPDTTTRASADQSTMRRNPTQLPVRAHSRHSWAPTTPSSPIRSVSLSGAPAHSLTPSSAIQSLGSRFTQQFGEPPTCSVSLRNIIVAASGARATDESARLLLVGATSGLWLVDLASPRNEGQMEVFPMWDGMGIVQMELFDPNVQQESGVLLALVRRPTGGELELRMWSLTSLINLVRWRLTNTASTKLSLVAPTVSSPTQSTYNEKRRSRIVFKDLFLNKNAGFDRNGASEVASTNVAAPIRAPDDDFSSAGSRPNAPPSLDTPSSQSQLLALPLEWANASLVLPIPKSGGSLSFFKLCQVPVLTASSSSPPRKPRICLYLIIATSKSIFILNSAPPSSSSGSSRKWTACREFYSPATPRFVDLVKTNSFLPSFRAGFPTGTFPPRSARMVEDDLSLLLGMSSNIVLIRLVDSSVHEITIPIIRTRIHSRRSSFSVSHDSLGQASSTLKMGRSVSLQRKARAGVERAASMLMNYGKPSSSMTLRNSIPAGLSRDEARTLATGVKVDEVGAARFGEGLGRGGDDGWVGYTPVEGKVRAEQAQLFTRGRVTYLVTARKSPGSALSSPQPDLAPMPATVQAGGEATCATMNVLHTFVWPQIVRHVTISYIPAPTSGSTRAAEGRHLVLLGFSATGVHAQEGHLCLPRIAHYPSDDEISRPVWTPVSSAADILGTEGEVEAEATLDFGRDVIYLGSRRSAAAPSSRVDGRPSEEGASWWGNSSIRASNVGGTKSRLACSEAEKAGSFFAVQGVGDWSLKVVE</sequence>
<dbReference type="Proteomes" id="UP000249464">
    <property type="component" value="Unassembled WGS sequence"/>
</dbReference>
<dbReference type="STRING" id="796604.A0A2X0MJB3"/>
<organism evidence="2 3">
    <name type="scientific">Microbotryum silenes-dioicae</name>
    <dbReference type="NCBI Taxonomy" id="796604"/>
    <lineage>
        <taxon>Eukaryota</taxon>
        <taxon>Fungi</taxon>
        <taxon>Dikarya</taxon>
        <taxon>Basidiomycota</taxon>
        <taxon>Pucciniomycotina</taxon>
        <taxon>Microbotryomycetes</taxon>
        <taxon>Microbotryales</taxon>
        <taxon>Microbotryaceae</taxon>
        <taxon>Microbotryum</taxon>
    </lineage>
</organism>
<reference evidence="2 3" key="1">
    <citation type="submission" date="2016-11" db="EMBL/GenBank/DDBJ databases">
        <authorList>
            <person name="Jaros S."/>
            <person name="Januszkiewicz K."/>
            <person name="Wedrychowicz H."/>
        </authorList>
    </citation>
    <scope>NUCLEOTIDE SEQUENCE [LARGE SCALE GENOMIC DNA]</scope>
</reference>
<feature type="compositionally biased region" description="Polar residues" evidence="1">
    <location>
        <begin position="157"/>
        <end position="176"/>
    </location>
</feature>
<keyword evidence="3" id="KW-1185">Reference proteome</keyword>
<feature type="compositionally biased region" description="Polar residues" evidence="1">
    <location>
        <begin position="129"/>
        <end position="142"/>
    </location>
</feature>
<feature type="region of interest" description="Disordered" evidence="1">
    <location>
        <begin position="400"/>
        <end position="422"/>
    </location>
</feature>
<evidence type="ECO:0000256" key="1">
    <source>
        <dbReference type="SAM" id="MobiDB-lite"/>
    </source>
</evidence>
<proteinExistence type="predicted"/>
<name>A0A2X0MJB3_9BASI</name>
<feature type="compositionally biased region" description="Polar residues" evidence="1">
    <location>
        <begin position="56"/>
        <end position="86"/>
    </location>
</feature>
<feature type="region of interest" description="Disordered" evidence="1">
    <location>
        <begin position="123"/>
        <end position="212"/>
    </location>
</feature>
<feature type="region of interest" description="Disordered" evidence="1">
    <location>
        <begin position="1"/>
        <end position="94"/>
    </location>
</feature>
<gene>
    <name evidence="2" type="primary">BQ5605_C002g01005</name>
    <name evidence="2" type="ORF">BQ5605_C002G01005</name>
</gene>
<feature type="compositionally biased region" description="Polar residues" evidence="1">
    <location>
        <begin position="1"/>
        <end position="19"/>
    </location>
</feature>
<protein>
    <submittedName>
        <fullName evidence="2">BQ5605_C002g01005 protein</fullName>
    </submittedName>
</protein>